<dbReference type="GO" id="GO:0005739">
    <property type="term" value="C:mitochondrion"/>
    <property type="evidence" value="ECO:0007669"/>
    <property type="project" value="TreeGrafter"/>
</dbReference>
<dbReference type="EMBL" id="HBIV01005308">
    <property type="protein sequence ID" value="CAE0649670.1"/>
    <property type="molecule type" value="Transcribed_RNA"/>
</dbReference>
<dbReference type="CDD" id="cd06557">
    <property type="entry name" value="KPHMT-like"/>
    <property type="match status" value="1"/>
</dbReference>
<dbReference type="SUPFAM" id="SSF51621">
    <property type="entry name" value="Phosphoenolpyruvate/pyruvate domain"/>
    <property type="match status" value="1"/>
</dbReference>
<dbReference type="Gene3D" id="3.20.20.60">
    <property type="entry name" value="Phosphoenolpyruvate-binding domains"/>
    <property type="match status" value="1"/>
</dbReference>
<evidence type="ECO:0000256" key="3">
    <source>
        <dbReference type="ARBA" id="ARBA00012618"/>
    </source>
</evidence>
<dbReference type="UniPathway" id="UPA00028">
    <property type="reaction ID" value="UER00003"/>
</dbReference>
<dbReference type="InterPro" id="IPR003700">
    <property type="entry name" value="Pantoate_hydroxy_MeTrfase"/>
</dbReference>
<comment type="catalytic activity">
    <reaction evidence="5">
        <text>(6R)-5,10-methylene-5,6,7,8-tetrahydrofolate + 3-methyl-2-oxobutanoate + H2O = 2-dehydropantoate + (6S)-5,6,7,8-tetrahydrofolate</text>
        <dbReference type="Rhea" id="RHEA:11824"/>
        <dbReference type="ChEBI" id="CHEBI:11561"/>
        <dbReference type="ChEBI" id="CHEBI:11851"/>
        <dbReference type="ChEBI" id="CHEBI:15377"/>
        <dbReference type="ChEBI" id="CHEBI:15636"/>
        <dbReference type="ChEBI" id="CHEBI:57453"/>
        <dbReference type="EC" id="2.1.2.11"/>
    </reaction>
</comment>
<dbReference type="AlphaFoldDB" id="A0A6V3JD08"/>
<gene>
    <name evidence="6" type="ORF">LGLO00237_LOCUS3794</name>
</gene>
<evidence type="ECO:0000313" key="6">
    <source>
        <dbReference type="EMBL" id="CAE0649670.1"/>
    </source>
</evidence>
<organism evidence="6">
    <name type="scientific">Lotharella globosa</name>
    <dbReference type="NCBI Taxonomy" id="91324"/>
    <lineage>
        <taxon>Eukaryota</taxon>
        <taxon>Sar</taxon>
        <taxon>Rhizaria</taxon>
        <taxon>Cercozoa</taxon>
        <taxon>Chlorarachniophyceae</taxon>
        <taxon>Lotharella</taxon>
    </lineage>
</organism>
<dbReference type="FunFam" id="3.20.20.60:FF:000003">
    <property type="entry name" value="3-methyl-2-oxobutanoate hydroxymethyltransferase"/>
    <property type="match status" value="1"/>
</dbReference>
<protein>
    <recommendedName>
        <fullName evidence="3">3-methyl-2-oxobutanoate hydroxymethyltransferase</fullName>
        <ecNumber evidence="3">2.1.2.11</ecNumber>
    </recommendedName>
</protein>
<dbReference type="HAMAP" id="MF_00156">
    <property type="entry name" value="PanB"/>
    <property type="match status" value="1"/>
</dbReference>
<name>A0A6V3JD08_9EUKA</name>
<dbReference type="EC" id="2.1.2.11" evidence="3"/>
<accession>A0A6V3JD08</accession>
<comment type="pathway">
    <text evidence="1">Cofactor biosynthesis; (R)-pantothenate biosynthesis; (R)-pantoate from 3-methyl-2-oxobutanoate: step 1/2.</text>
</comment>
<evidence type="ECO:0000256" key="5">
    <source>
        <dbReference type="ARBA" id="ARBA00049172"/>
    </source>
</evidence>
<dbReference type="NCBIfam" id="NF001452">
    <property type="entry name" value="PRK00311.1"/>
    <property type="match status" value="1"/>
</dbReference>
<dbReference type="PANTHER" id="PTHR20881">
    <property type="entry name" value="3-METHYL-2-OXOBUTANOATE HYDROXYMETHYLTRANSFERASE"/>
    <property type="match status" value="1"/>
</dbReference>
<sequence length="320" mass="34944">MSAMELIAKRRRGERITMVTAYDYPSALHCDLAGIDIVLVGDSCGMVELGYDTTQPVTIDEMMHHARAVVRGAKHPLVVGDLPFGSYEVNPEQAQQTAYRFVKEAGVDCVKMEGGRKMAPFAQKVVNGGVAVMGHVGLTPQAISVLGGFRAQGRTAIKARELVDDALALEDAGCFAVVVECVPPQVGQAITQALEIPTIGIGSGPGTTGQVLVYHDMLGMTVHPHYKAFTPKFCKKFVDLGETIRQGLEGFKKEVESGTFPSLDSHSPYKMSKKEFAMFEEMMKEDEEERQKKHVINAEKMKNSDEYDVLNLYGGPGDKQ</sequence>
<dbReference type="PIRSF" id="PIRSF000388">
    <property type="entry name" value="Pantoate_hydroxy_MeTrfase"/>
    <property type="match status" value="1"/>
</dbReference>
<proteinExistence type="inferred from homology"/>
<dbReference type="InterPro" id="IPR040442">
    <property type="entry name" value="Pyrv_kinase-like_dom_sf"/>
</dbReference>
<dbReference type="GO" id="GO:0015940">
    <property type="term" value="P:pantothenate biosynthetic process"/>
    <property type="evidence" value="ECO:0007669"/>
    <property type="project" value="UniProtKB-UniPathway"/>
</dbReference>
<comment type="similarity">
    <text evidence="2">Belongs to the PanB family.</text>
</comment>
<reference evidence="6" key="1">
    <citation type="submission" date="2021-01" db="EMBL/GenBank/DDBJ databases">
        <authorList>
            <person name="Corre E."/>
            <person name="Pelletier E."/>
            <person name="Niang G."/>
            <person name="Scheremetjew M."/>
            <person name="Finn R."/>
            <person name="Kale V."/>
            <person name="Holt S."/>
            <person name="Cochrane G."/>
            <person name="Meng A."/>
            <person name="Brown T."/>
            <person name="Cohen L."/>
        </authorList>
    </citation>
    <scope>NUCLEOTIDE SEQUENCE</scope>
    <source>
        <strain evidence="6">CCCM811</strain>
    </source>
</reference>
<dbReference type="InterPro" id="IPR015813">
    <property type="entry name" value="Pyrv/PenolPyrv_kinase-like_dom"/>
</dbReference>
<evidence type="ECO:0000256" key="4">
    <source>
        <dbReference type="ARBA" id="ARBA00022679"/>
    </source>
</evidence>
<evidence type="ECO:0000256" key="1">
    <source>
        <dbReference type="ARBA" id="ARBA00005033"/>
    </source>
</evidence>
<keyword evidence="4" id="KW-0808">Transferase</keyword>
<dbReference type="GO" id="GO:0000287">
    <property type="term" value="F:magnesium ion binding"/>
    <property type="evidence" value="ECO:0007669"/>
    <property type="project" value="TreeGrafter"/>
</dbReference>
<evidence type="ECO:0000256" key="2">
    <source>
        <dbReference type="ARBA" id="ARBA00008676"/>
    </source>
</evidence>
<dbReference type="Pfam" id="PF02548">
    <property type="entry name" value="Pantoate_transf"/>
    <property type="match status" value="1"/>
</dbReference>
<dbReference type="PANTHER" id="PTHR20881:SF0">
    <property type="entry name" value="3-METHYL-2-OXOBUTANOATE HYDROXYMETHYLTRANSFERASE"/>
    <property type="match status" value="1"/>
</dbReference>
<dbReference type="NCBIfam" id="TIGR00222">
    <property type="entry name" value="panB"/>
    <property type="match status" value="1"/>
</dbReference>
<dbReference type="GO" id="GO:0003864">
    <property type="term" value="F:3-methyl-2-oxobutanoate hydroxymethyltransferase activity"/>
    <property type="evidence" value="ECO:0007669"/>
    <property type="project" value="UniProtKB-EC"/>
</dbReference>